<accession>A0A2P2NNH1</accession>
<proteinExistence type="predicted"/>
<dbReference type="AlphaFoldDB" id="A0A2P2NNH1"/>
<protein>
    <submittedName>
        <fullName evidence="1">Uncharacterized protein</fullName>
    </submittedName>
</protein>
<organism evidence="1">
    <name type="scientific">Rhizophora mucronata</name>
    <name type="common">Asiatic mangrove</name>
    <dbReference type="NCBI Taxonomy" id="61149"/>
    <lineage>
        <taxon>Eukaryota</taxon>
        <taxon>Viridiplantae</taxon>
        <taxon>Streptophyta</taxon>
        <taxon>Embryophyta</taxon>
        <taxon>Tracheophyta</taxon>
        <taxon>Spermatophyta</taxon>
        <taxon>Magnoliopsida</taxon>
        <taxon>eudicotyledons</taxon>
        <taxon>Gunneridae</taxon>
        <taxon>Pentapetalae</taxon>
        <taxon>rosids</taxon>
        <taxon>fabids</taxon>
        <taxon>Malpighiales</taxon>
        <taxon>Rhizophoraceae</taxon>
        <taxon>Rhizophora</taxon>
    </lineage>
</organism>
<dbReference type="EMBL" id="GGEC01063565">
    <property type="protein sequence ID" value="MBX44049.1"/>
    <property type="molecule type" value="Transcribed_RNA"/>
</dbReference>
<evidence type="ECO:0000313" key="1">
    <source>
        <dbReference type="EMBL" id="MBX44049.1"/>
    </source>
</evidence>
<name>A0A2P2NNH1_RHIMU</name>
<sequence length="28" mass="3366">MFNSNNHLIKKRDMKIIKEKKNKHIAGE</sequence>
<reference evidence="1" key="1">
    <citation type="submission" date="2018-02" db="EMBL/GenBank/DDBJ databases">
        <title>Rhizophora mucronata_Transcriptome.</title>
        <authorList>
            <person name="Meera S.P."/>
            <person name="Sreeshan A."/>
            <person name="Augustine A."/>
        </authorList>
    </citation>
    <scope>NUCLEOTIDE SEQUENCE</scope>
    <source>
        <tissue evidence="1">Leaf</tissue>
    </source>
</reference>